<evidence type="ECO:0000256" key="1">
    <source>
        <dbReference type="ARBA" id="ARBA00022729"/>
    </source>
</evidence>
<accession>A0A1I2EX32</accession>
<dbReference type="Proteomes" id="UP000199400">
    <property type="component" value="Unassembled WGS sequence"/>
</dbReference>
<dbReference type="InterPro" id="IPR011936">
    <property type="entry name" value="Myxo_disulph_rpt"/>
</dbReference>
<feature type="compositionally biased region" description="Low complexity" evidence="4">
    <location>
        <begin position="26"/>
        <end position="43"/>
    </location>
</feature>
<dbReference type="OrthoDB" id="3944519at2"/>
<feature type="region of interest" description="Disordered" evidence="4">
    <location>
        <begin position="61"/>
        <end position="120"/>
    </location>
</feature>
<dbReference type="STRING" id="54.SAMN02745121_06300"/>
<keyword evidence="2" id="KW-0677">Repeat</keyword>
<dbReference type="InterPro" id="IPR011043">
    <property type="entry name" value="Gal_Oxase/kelch_b-propeller"/>
</dbReference>
<name>A0A1I2EX32_9BACT</name>
<dbReference type="Pfam" id="PF13360">
    <property type="entry name" value="PQQ_2"/>
    <property type="match status" value="1"/>
</dbReference>
<feature type="compositionally biased region" description="Low complexity" evidence="4">
    <location>
        <begin position="89"/>
        <end position="117"/>
    </location>
</feature>
<dbReference type="EMBL" id="FOMX01000024">
    <property type="protein sequence ID" value="SFE97339.1"/>
    <property type="molecule type" value="Genomic_DNA"/>
</dbReference>
<dbReference type="Gene3D" id="2.80.10.50">
    <property type="match status" value="1"/>
</dbReference>
<keyword evidence="1" id="KW-0732">Signal</keyword>
<dbReference type="NCBIfam" id="TIGR02232">
    <property type="entry name" value="myxo_disulf_rpt"/>
    <property type="match status" value="1"/>
</dbReference>
<evidence type="ECO:0000259" key="5">
    <source>
        <dbReference type="Pfam" id="PF13360"/>
    </source>
</evidence>
<evidence type="ECO:0000256" key="3">
    <source>
        <dbReference type="ARBA" id="ARBA00023157"/>
    </source>
</evidence>
<dbReference type="SUPFAM" id="SSF50965">
    <property type="entry name" value="Galactose oxidase, central domain"/>
    <property type="match status" value="1"/>
</dbReference>
<evidence type="ECO:0000256" key="2">
    <source>
        <dbReference type="ARBA" id="ARBA00022737"/>
    </source>
</evidence>
<feature type="domain" description="Pyrrolo-quinoline quinone repeat" evidence="5">
    <location>
        <begin position="148"/>
        <end position="360"/>
    </location>
</feature>
<dbReference type="AlphaFoldDB" id="A0A1I2EX32"/>
<dbReference type="Pfam" id="PF13948">
    <property type="entry name" value="DUF4215"/>
    <property type="match status" value="1"/>
</dbReference>
<evidence type="ECO:0000256" key="4">
    <source>
        <dbReference type="SAM" id="MobiDB-lite"/>
    </source>
</evidence>
<feature type="region of interest" description="Disordered" evidence="4">
    <location>
        <begin position="23"/>
        <end position="43"/>
    </location>
</feature>
<sequence>MPPFTARPQVPASHVACIARLGEVEPASSPSTPARRSASAGPRRLTALSLGPWLLLACPSEQTTTTDSGIDPEPSTTTTTSGASEPDVTTTTSADTPTTAEPTTAAPTSTSTGPAPAVCGDGVVAGSESCDDGNDELDDGCDKNCERTAAVLWTYTHSGAAGEYDGVAAVAVDPTGKIVLAGREGVSATDSDMLLIALDPDGTELWKRTYPDPNGLPNVFYAVVLGDDGTIYAAGTEEQAKDMAAPVVRSFDADGNEGWTFIEPPASMIGASISGLVLADGKLYSAGAEDLTADETQLVLRRHDLATGEADWTAVTQAEHARALGFGVVKIAGGVVVAGLVYAEDNSTRPLLVTVDDAGTIVGTEVEEHPGGTWFDAEAIGAGGDIALVGRRQPEGVTGYDFAVRRVGPDLAEQWTDIHDHEFLYGTGNGVAVGPDEQILAVGFHVAPTQFNDVFGALYAGDGARLWTHTYNNEDIDLYDEASDAAWGPGFWVVAGQSVVLGEAANVWVRAFKAE</sequence>
<protein>
    <submittedName>
        <fullName evidence="6">Myxococcus cysteine-rich repeat-containing protein</fullName>
    </submittedName>
</protein>
<proteinExistence type="predicted"/>
<dbReference type="RefSeq" id="WP_096327712.1">
    <property type="nucleotide sequence ID" value="NZ_FOMX01000024.1"/>
</dbReference>
<reference evidence="7" key="1">
    <citation type="submission" date="2016-10" db="EMBL/GenBank/DDBJ databases">
        <authorList>
            <person name="Varghese N."/>
            <person name="Submissions S."/>
        </authorList>
    </citation>
    <scope>NUCLEOTIDE SEQUENCE [LARGE SCALE GENOMIC DNA]</scope>
    <source>
        <strain evidence="7">ATCC 25963</strain>
    </source>
</reference>
<feature type="compositionally biased region" description="Polar residues" evidence="4">
    <location>
        <begin position="61"/>
        <end position="83"/>
    </location>
</feature>
<gene>
    <name evidence="6" type="ORF">SAMN02745121_06300</name>
</gene>
<keyword evidence="3" id="KW-1015">Disulfide bond</keyword>
<evidence type="ECO:0000313" key="7">
    <source>
        <dbReference type="Proteomes" id="UP000199400"/>
    </source>
</evidence>
<evidence type="ECO:0000313" key="6">
    <source>
        <dbReference type="EMBL" id="SFE97339.1"/>
    </source>
</evidence>
<keyword evidence="7" id="KW-1185">Reference proteome</keyword>
<organism evidence="6 7">
    <name type="scientific">Nannocystis exedens</name>
    <dbReference type="NCBI Taxonomy" id="54"/>
    <lineage>
        <taxon>Bacteria</taxon>
        <taxon>Pseudomonadati</taxon>
        <taxon>Myxococcota</taxon>
        <taxon>Polyangia</taxon>
        <taxon>Nannocystales</taxon>
        <taxon>Nannocystaceae</taxon>
        <taxon>Nannocystis</taxon>
    </lineage>
</organism>
<dbReference type="InterPro" id="IPR002372">
    <property type="entry name" value="PQQ_rpt_dom"/>
</dbReference>